<comment type="subcellular location">
    <subcellularLocation>
        <location evidence="2">Cell membrane</location>
    </subcellularLocation>
</comment>
<dbReference type="GO" id="GO:0006355">
    <property type="term" value="P:regulation of DNA-templated transcription"/>
    <property type="evidence" value="ECO:0007669"/>
    <property type="project" value="InterPro"/>
</dbReference>
<dbReference type="Gene3D" id="3.30.565.10">
    <property type="entry name" value="Histidine kinase-like ATPase, C-terminal domain"/>
    <property type="match status" value="1"/>
</dbReference>
<evidence type="ECO:0000256" key="10">
    <source>
        <dbReference type="ARBA" id="ARBA00023012"/>
    </source>
</evidence>
<dbReference type="InterPro" id="IPR000014">
    <property type="entry name" value="PAS"/>
</dbReference>
<dbReference type="CDD" id="cd06225">
    <property type="entry name" value="HAMP"/>
    <property type="match status" value="1"/>
</dbReference>
<dbReference type="SUPFAM" id="SSF55785">
    <property type="entry name" value="PYP-like sensor domain (PAS domain)"/>
    <property type="match status" value="1"/>
</dbReference>
<dbReference type="AlphaFoldDB" id="B2A0K8"/>
<dbReference type="SMART" id="SM00387">
    <property type="entry name" value="HATPase_c"/>
    <property type="match status" value="1"/>
</dbReference>
<reference evidence="15 16" key="2">
    <citation type="journal article" date="2011" name="J. Bacteriol.">
        <title>Complete genome sequence of the anaerobic, halophilic alkalithermophile Natranaerobius thermophilus JW/NM-WN-LF.</title>
        <authorList>
            <person name="Zhao B."/>
            <person name="Mesbah N.M."/>
            <person name="Dalin E."/>
            <person name="Goodwin L."/>
            <person name="Nolan M."/>
            <person name="Pitluck S."/>
            <person name="Chertkov O."/>
            <person name="Brettin T.S."/>
            <person name="Han J."/>
            <person name="Larimer F.W."/>
            <person name="Land M.L."/>
            <person name="Hauser L."/>
            <person name="Kyrpides N."/>
            <person name="Wiegel J."/>
        </authorList>
    </citation>
    <scope>NUCLEOTIDE SEQUENCE [LARGE SCALE GENOMIC DNA]</scope>
    <source>
        <strain evidence="16">ATCC BAA-1301 / DSM 18059 / JW/NM-WN-LF</strain>
    </source>
</reference>
<dbReference type="Pfam" id="PF00989">
    <property type="entry name" value="PAS"/>
    <property type="match status" value="1"/>
</dbReference>
<evidence type="ECO:0000256" key="9">
    <source>
        <dbReference type="ARBA" id="ARBA00022840"/>
    </source>
</evidence>
<dbReference type="SMART" id="SM00091">
    <property type="entry name" value="PAS"/>
    <property type="match status" value="1"/>
</dbReference>
<dbReference type="FunFam" id="1.10.287.130:FF:000008">
    <property type="entry name" value="Two-component sensor histidine kinase"/>
    <property type="match status" value="1"/>
</dbReference>
<evidence type="ECO:0000256" key="6">
    <source>
        <dbReference type="ARBA" id="ARBA00022679"/>
    </source>
</evidence>
<accession>B2A0K8</accession>
<feature type="domain" description="HAMP" evidence="14">
    <location>
        <begin position="199"/>
        <end position="251"/>
    </location>
</feature>
<proteinExistence type="predicted"/>
<dbReference type="CDD" id="cd00082">
    <property type="entry name" value="HisKA"/>
    <property type="match status" value="1"/>
</dbReference>
<sequence>MRTIKSKINTAFSILIALAFISMGLYLFNYFSNFYLENLEDQLVNKAKMISHSIKDSELAGDALQEYVVTLGTDTGFRFTVVNNDGTVLAESEKNPEVMDNHLDRPEIKKAYEEGTGLHTRYSNTIDEDLLYAAVPIYNEEIGNQDNKNRDDLIVNGFARVAFPLTEIQSVRNHLGVIIGSGTLLALLFTWLFGSLIAQSITYPLEVLSKWTGQVSKGDFSEDKPINSKDEIGELSHRFHQMKNNLSTIMSQLTEEKNRLSTLLNNMPDGVIEINHKSEVTLINPAARSFLNINAYDSVDQQELVSLTRNFDLNNAVTQVLKSGEQVSRETDFNNQIVRMYVTPLPLFEEGSRGAVVILQDITDLTKLEQMRKEFISNISHELKTPLTSIKGFVETLKEETLGENNTQREFLNIIEEETDRVSRLINDLTILSRLETNKVEFNQDEVNVLNFLDKTVSISQKRWQQDGYRIYRGGVPFDLKALMDEDKIQQVILNLVDNACRHNPPGTKIKLKAVSEKDYIRFSVTDNGKGIPEEDKERIFERFYRVDKSRYRDYGGTGLGLSIAKHAVIGHNSSLNVISRVGRGTTFYFYVKRILD</sequence>
<dbReference type="InterPro" id="IPR004358">
    <property type="entry name" value="Sig_transdc_His_kin-like_C"/>
</dbReference>
<keyword evidence="16" id="KW-1185">Reference proteome</keyword>
<keyword evidence="9" id="KW-0067">ATP-binding</keyword>
<dbReference type="HOGENOM" id="CLU_000445_89_6_9"/>
<dbReference type="SUPFAM" id="SSF158472">
    <property type="entry name" value="HAMP domain-like"/>
    <property type="match status" value="1"/>
</dbReference>
<keyword evidence="11 12" id="KW-0472">Membrane</keyword>
<dbReference type="SMART" id="SM00304">
    <property type="entry name" value="HAMP"/>
    <property type="match status" value="1"/>
</dbReference>
<evidence type="ECO:0000256" key="2">
    <source>
        <dbReference type="ARBA" id="ARBA00004236"/>
    </source>
</evidence>
<evidence type="ECO:0000259" key="13">
    <source>
        <dbReference type="PROSITE" id="PS50109"/>
    </source>
</evidence>
<dbReference type="InterPro" id="IPR035965">
    <property type="entry name" value="PAS-like_dom_sf"/>
</dbReference>
<dbReference type="InterPro" id="IPR031967">
    <property type="entry name" value="PhoR_single_Cache-like_dom"/>
</dbReference>
<dbReference type="KEGG" id="nth:Nther_0985"/>
<evidence type="ECO:0000313" key="15">
    <source>
        <dbReference type="EMBL" id="ACB84569.1"/>
    </source>
</evidence>
<dbReference type="PANTHER" id="PTHR45453">
    <property type="entry name" value="PHOSPHATE REGULON SENSOR PROTEIN PHOR"/>
    <property type="match status" value="1"/>
</dbReference>
<dbReference type="InterPro" id="IPR036097">
    <property type="entry name" value="HisK_dim/P_sf"/>
</dbReference>
<keyword evidence="12" id="KW-1133">Transmembrane helix</keyword>
<dbReference type="Gene3D" id="6.10.340.10">
    <property type="match status" value="1"/>
</dbReference>
<dbReference type="GO" id="GO:0005886">
    <property type="term" value="C:plasma membrane"/>
    <property type="evidence" value="ECO:0007669"/>
    <property type="project" value="UniProtKB-SubCell"/>
</dbReference>
<name>B2A0K8_NATTJ</name>
<keyword evidence="10" id="KW-0902">Two-component regulatory system</keyword>
<evidence type="ECO:0000256" key="7">
    <source>
        <dbReference type="ARBA" id="ARBA00022741"/>
    </source>
</evidence>
<dbReference type="CDD" id="cd00130">
    <property type="entry name" value="PAS"/>
    <property type="match status" value="1"/>
</dbReference>
<keyword evidence="5" id="KW-0597">Phosphoprotein</keyword>
<keyword evidence="4" id="KW-1003">Cell membrane</keyword>
<dbReference type="InterPro" id="IPR003594">
    <property type="entry name" value="HATPase_dom"/>
</dbReference>
<dbReference type="Proteomes" id="UP000001683">
    <property type="component" value="Chromosome"/>
</dbReference>
<dbReference type="GO" id="GO:0016036">
    <property type="term" value="P:cellular response to phosphate starvation"/>
    <property type="evidence" value="ECO:0007669"/>
    <property type="project" value="TreeGrafter"/>
</dbReference>
<dbReference type="PROSITE" id="PS50109">
    <property type="entry name" value="HIS_KIN"/>
    <property type="match status" value="1"/>
</dbReference>
<dbReference type="SUPFAM" id="SSF55874">
    <property type="entry name" value="ATPase domain of HSP90 chaperone/DNA topoisomerase II/histidine kinase"/>
    <property type="match status" value="1"/>
</dbReference>
<dbReference type="GO" id="GO:0005524">
    <property type="term" value="F:ATP binding"/>
    <property type="evidence" value="ECO:0007669"/>
    <property type="project" value="UniProtKB-KW"/>
</dbReference>
<dbReference type="PANTHER" id="PTHR45453:SF1">
    <property type="entry name" value="PHOSPHATE REGULON SENSOR PROTEIN PHOR"/>
    <property type="match status" value="1"/>
</dbReference>
<dbReference type="Gene3D" id="3.30.450.20">
    <property type="entry name" value="PAS domain"/>
    <property type="match status" value="2"/>
</dbReference>
<dbReference type="Pfam" id="PF02518">
    <property type="entry name" value="HATPase_c"/>
    <property type="match status" value="1"/>
</dbReference>
<dbReference type="RefSeq" id="WP_012447446.1">
    <property type="nucleotide sequence ID" value="NC_010718.1"/>
</dbReference>
<dbReference type="SUPFAM" id="SSF47384">
    <property type="entry name" value="Homodimeric domain of signal transducing histidine kinase"/>
    <property type="match status" value="1"/>
</dbReference>
<dbReference type="OrthoDB" id="9813151at2"/>
<evidence type="ECO:0000256" key="3">
    <source>
        <dbReference type="ARBA" id="ARBA00012438"/>
    </source>
</evidence>
<keyword evidence="6" id="KW-0808">Transferase</keyword>
<evidence type="ECO:0000313" key="16">
    <source>
        <dbReference type="Proteomes" id="UP000001683"/>
    </source>
</evidence>
<dbReference type="EMBL" id="CP001034">
    <property type="protein sequence ID" value="ACB84569.1"/>
    <property type="molecule type" value="Genomic_DNA"/>
</dbReference>
<dbReference type="InParanoid" id="B2A0K8"/>
<feature type="domain" description="Histidine kinase" evidence="13">
    <location>
        <begin position="378"/>
        <end position="596"/>
    </location>
</feature>
<dbReference type="EC" id="2.7.13.3" evidence="3"/>
<dbReference type="Pfam" id="PF16736">
    <property type="entry name" value="sCache_like"/>
    <property type="match status" value="1"/>
</dbReference>
<evidence type="ECO:0000259" key="14">
    <source>
        <dbReference type="PROSITE" id="PS50885"/>
    </source>
</evidence>
<dbReference type="STRING" id="457570.Nther_0985"/>
<dbReference type="Pfam" id="PF00512">
    <property type="entry name" value="HisKA"/>
    <property type="match status" value="1"/>
</dbReference>
<keyword evidence="7" id="KW-0547">Nucleotide-binding</keyword>
<feature type="transmembrane region" description="Helical" evidence="12">
    <location>
        <begin position="12"/>
        <end position="31"/>
    </location>
</feature>
<dbReference type="SMART" id="SM00388">
    <property type="entry name" value="HisKA"/>
    <property type="match status" value="1"/>
</dbReference>
<evidence type="ECO:0000256" key="1">
    <source>
        <dbReference type="ARBA" id="ARBA00000085"/>
    </source>
</evidence>
<dbReference type="InterPro" id="IPR003661">
    <property type="entry name" value="HisK_dim/P_dom"/>
</dbReference>
<dbReference type="Gene3D" id="1.10.287.130">
    <property type="match status" value="1"/>
</dbReference>
<organism evidence="15 16">
    <name type="scientific">Natranaerobius thermophilus (strain ATCC BAA-1301 / DSM 18059 / JW/NM-WN-LF)</name>
    <dbReference type="NCBI Taxonomy" id="457570"/>
    <lineage>
        <taxon>Bacteria</taxon>
        <taxon>Bacillati</taxon>
        <taxon>Bacillota</taxon>
        <taxon>Clostridia</taxon>
        <taxon>Natranaerobiales</taxon>
        <taxon>Natranaerobiaceae</taxon>
        <taxon>Natranaerobius</taxon>
    </lineage>
</organism>
<reference evidence="15 16" key="1">
    <citation type="submission" date="2008-04" db="EMBL/GenBank/DDBJ databases">
        <title>Complete sequence of chromosome of Natranaerobius thermophilus JW/NM-WN-LF.</title>
        <authorList>
            <consortium name="US DOE Joint Genome Institute"/>
            <person name="Copeland A."/>
            <person name="Lucas S."/>
            <person name="Lapidus A."/>
            <person name="Glavina del Rio T."/>
            <person name="Dalin E."/>
            <person name="Tice H."/>
            <person name="Bruce D."/>
            <person name="Goodwin L."/>
            <person name="Pitluck S."/>
            <person name="Chertkov O."/>
            <person name="Brettin T."/>
            <person name="Detter J.C."/>
            <person name="Han C."/>
            <person name="Kuske C.R."/>
            <person name="Schmutz J."/>
            <person name="Larimer F."/>
            <person name="Land M."/>
            <person name="Hauser L."/>
            <person name="Kyrpides N."/>
            <person name="Lykidis A."/>
            <person name="Mesbah N.M."/>
            <person name="Wiegel J."/>
        </authorList>
    </citation>
    <scope>NUCLEOTIDE SEQUENCE [LARGE SCALE GENOMIC DNA]</scope>
    <source>
        <strain evidence="16">ATCC BAA-1301 / DSM 18059 / JW/NM-WN-LF</strain>
    </source>
</reference>
<dbReference type="eggNOG" id="COG5002">
    <property type="taxonomic scope" value="Bacteria"/>
</dbReference>
<dbReference type="FunFam" id="3.30.565.10:FF:000006">
    <property type="entry name" value="Sensor histidine kinase WalK"/>
    <property type="match status" value="1"/>
</dbReference>
<dbReference type="InterPro" id="IPR036890">
    <property type="entry name" value="HATPase_C_sf"/>
</dbReference>
<dbReference type="CDD" id="cd00075">
    <property type="entry name" value="HATPase"/>
    <property type="match status" value="1"/>
</dbReference>
<dbReference type="Pfam" id="PF00672">
    <property type="entry name" value="HAMP"/>
    <property type="match status" value="1"/>
</dbReference>
<dbReference type="InterPro" id="IPR003660">
    <property type="entry name" value="HAMP_dom"/>
</dbReference>
<gene>
    <name evidence="15" type="ordered locus">Nther_0985</name>
</gene>
<dbReference type="InterPro" id="IPR050351">
    <property type="entry name" value="BphY/WalK/GraS-like"/>
</dbReference>
<evidence type="ECO:0000256" key="8">
    <source>
        <dbReference type="ARBA" id="ARBA00022777"/>
    </source>
</evidence>
<evidence type="ECO:0000256" key="5">
    <source>
        <dbReference type="ARBA" id="ARBA00022553"/>
    </source>
</evidence>
<keyword evidence="12" id="KW-0812">Transmembrane</keyword>
<dbReference type="InterPro" id="IPR005467">
    <property type="entry name" value="His_kinase_dom"/>
</dbReference>
<evidence type="ECO:0000256" key="11">
    <source>
        <dbReference type="ARBA" id="ARBA00023136"/>
    </source>
</evidence>
<comment type="catalytic activity">
    <reaction evidence="1">
        <text>ATP + protein L-histidine = ADP + protein N-phospho-L-histidine.</text>
        <dbReference type="EC" id="2.7.13.3"/>
    </reaction>
</comment>
<evidence type="ECO:0000256" key="4">
    <source>
        <dbReference type="ARBA" id="ARBA00022475"/>
    </source>
</evidence>
<dbReference type="GO" id="GO:0004721">
    <property type="term" value="F:phosphoprotein phosphatase activity"/>
    <property type="evidence" value="ECO:0007669"/>
    <property type="project" value="TreeGrafter"/>
</dbReference>
<dbReference type="InterPro" id="IPR013767">
    <property type="entry name" value="PAS_fold"/>
</dbReference>
<keyword evidence="8 15" id="KW-0418">Kinase</keyword>
<dbReference type="GO" id="GO:0000155">
    <property type="term" value="F:phosphorelay sensor kinase activity"/>
    <property type="evidence" value="ECO:0007669"/>
    <property type="project" value="InterPro"/>
</dbReference>
<feature type="transmembrane region" description="Helical" evidence="12">
    <location>
        <begin position="175"/>
        <end position="198"/>
    </location>
</feature>
<dbReference type="PRINTS" id="PR00344">
    <property type="entry name" value="BCTRLSENSOR"/>
</dbReference>
<dbReference type="PROSITE" id="PS50885">
    <property type="entry name" value="HAMP"/>
    <property type="match status" value="1"/>
</dbReference>
<evidence type="ECO:0000256" key="12">
    <source>
        <dbReference type="SAM" id="Phobius"/>
    </source>
</evidence>
<protein>
    <recommendedName>
        <fullName evidence="3">histidine kinase</fullName>
        <ecNumber evidence="3">2.7.13.3</ecNumber>
    </recommendedName>
</protein>